<feature type="domain" description="NAD-dependent epimerase/dehydratase" evidence="1">
    <location>
        <begin position="3"/>
        <end position="262"/>
    </location>
</feature>
<dbReference type="RefSeq" id="WP_106296204.1">
    <property type="nucleotide sequence ID" value="NZ_PVTI01000002.1"/>
</dbReference>
<gene>
    <name evidence="2" type="ORF">BCF74_10249</name>
</gene>
<reference evidence="2 3" key="1">
    <citation type="submission" date="2018-03" db="EMBL/GenBank/DDBJ databases">
        <title>Genomic Encyclopedia of Archaeal and Bacterial Type Strains, Phase II (KMG-II): from individual species to whole genera.</title>
        <authorList>
            <person name="Goeker M."/>
        </authorList>
    </citation>
    <scope>NUCLEOTIDE SEQUENCE [LARGE SCALE GENOMIC DNA]</scope>
    <source>
        <strain evidence="2 3">ATCC BAA-1496</strain>
    </source>
</reference>
<proteinExistence type="predicted"/>
<dbReference type="Gene3D" id="3.40.50.720">
    <property type="entry name" value="NAD(P)-binding Rossmann-like Domain"/>
    <property type="match status" value="1"/>
</dbReference>
<dbReference type="PANTHER" id="PTHR43245">
    <property type="entry name" value="BIFUNCTIONAL POLYMYXIN RESISTANCE PROTEIN ARNA"/>
    <property type="match status" value="1"/>
</dbReference>
<protein>
    <submittedName>
        <fullName evidence="2">dTDP-L-rhamnose 4-epimerase</fullName>
    </submittedName>
</protein>
<dbReference type="Pfam" id="PF01370">
    <property type="entry name" value="Epimerase"/>
    <property type="match status" value="1"/>
</dbReference>
<dbReference type="PANTHER" id="PTHR43245:SF13">
    <property type="entry name" value="UDP-D-APIOSE_UDP-D-XYLOSE SYNTHASE 2"/>
    <property type="match status" value="1"/>
</dbReference>
<dbReference type="OrthoDB" id="9801785at2"/>
<dbReference type="SUPFAM" id="SSF51735">
    <property type="entry name" value="NAD(P)-binding Rossmann-fold domains"/>
    <property type="match status" value="1"/>
</dbReference>
<sequence>MTVLITGGAGFIGQHLARRLRTAGHDVLALDSLLGQVHLDPDASVAAFPGEVVVGDVAEAATWENLDQRDDIDTLTAVVHLAAETGTGQSMYEPERHRRVNVGGTKLAVAFAQRHAIPLVALSSRAVYGEGRHGCPVHGTTFGSPCCERAVPEASQESDEHRPVSVYGETKSEGETVIARRADGIPATILRPQNVIGAGQALHNPYTGVLAAFLAMLKEGRPLTVYGDGSQTRDVVHVSDLVETIAWSLDNPPTPGETRILNSGSGIRTTLLELAECAAAGAPVVSPGITHLDVHRAGDIDHACADLTLTRELGAPLPRWSPADAVAEFITRSWTETGAPADAWDDALDELSQRGLTS</sequence>
<organism evidence="2 3">
    <name type="scientific">Knoellia remsis</name>
    <dbReference type="NCBI Taxonomy" id="407159"/>
    <lineage>
        <taxon>Bacteria</taxon>
        <taxon>Bacillati</taxon>
        <taxon>Actinomycetota</taxon>
        <taxon>Actinomycetes</taxon>
        <taxon>Micrococcales</taxon>
        <taxon>Intrasporangiaceae</taxon>
        <taxon>Knoellia</taxon>
    </lineage>
</organism>
<dbReference type="EMBL" id="PVTI01000002">
    <property type="protein sequence ID" value="PRY63218.1"/>
    <property type="molecule type" value="Genomic_DNA"/>
</dbReference>
<dbReference type="InterPro" id="IPR036291">
    <property type="entry name" value="NAD(P)-bd_dom_sf"/>
</dbReference>
<evidence type="ECO:0000259" key="1">
    <source>
        <dbReference type="Pfam" id="PF01370"/>
    </source>
</evidence>
<evidence type="ECO:0000313" key="2">
    <source>
        <dbReference type="EMBL" id="PRY63218.1"/>
    </source>
</evidence>
<keyword evidence="3" id="KW-1185">Reference proteome</keyword>
<comment type="caution">
    <text evidence="2">The sequence shown here is derived from an EMBL/GenBank/DDBJ whole genome shotgun (WGS) entry which is preliminary data.</text>
</comment>
<dbReference type="Proteomes" id="UP000237822">
    <property type="component" value="Unassembled WGS sequence"/>
</dbReference>
<evidence type="ECO:0000313" key="3">
    <source>
        <dbReference type="Proteomes" id="UP000237822"/>
    </source>
</evidence>
<name>A0A2T0UZF3_9MICO</name>
<accession>A0A2T0UZF3</accession>
<dbReference type="InterPro" id="IPR001509">
    <property type="entry name" value="Epimerase_deHydtase"/>
</dbReference>
<dbReference type="AlphaFoldDB" id="A0A2T0UZF3"/>
<dbReference type="InterPro" id="IPR050177">
    <property type="entry name" value="Lipid_A_modif_metabolic_enz"/>
</dbReference>